<comment type="similarity">
    <text evidence="1">Belongs to the 'GDXG' lipolytic enzyme family.</text>
</comment>
<evidence type="ECO:0000259" key="4">
    <source>
        <dbReference type="Pfam" id="PF07859"/>
    </source>
</evidence>
<reference evidence="5" key="1">
    <citation type="submission" date="2022-01" db="EMBL/GenBank/DDBJ databases">
        <title>Antribacter sp. nov., isolated from Guizhou of China.</title>
        <authorList>
            <person name="Chengliang C."/>
            <person name="Ya Z."/>
        </authorList>
    </citation>
    <scope>NUCLEOTIDE SEQUENCE</scope>
    <source>
        <strain evidence="5">KLBMP 9083</strain>
    </source>
</reference>
<dbReference type="PANTHER" id="PTHR48081">
    <property type="entry name" value="AB HYDROLASE SUPERFAMILY PROTEIN C4A8.06C"/>
    <property type="match status" value="1"/>
</dbReference>
<dbReference type="PROSITE" id="PS01173">
    <property type="entry name" value="LIPASE_GDXG_HIS"/>
    <property type="match status" value="1"/>
</dbReference>
<dbReference type="AlphaFoldDB" id="A0AA41QE97"/>
<dbReference type="InterPro" id="IPR033140">
    <property type="entry name" value="Lipase_GDXG_put_SER_AS"/>
</dbReference>
<name>A0AA41QE97_9MICO</name>
<feature type="active site" evidence="3">
    <location>
        <position position="191"/>
    </location>
</feature>
<dbReference type="EMBL" id="JAKGSG010000033">
    <property type="protein sequence ID" value="MCF4121552.1"/>
    <property type="molecule type" value="Genomic_DNA"/>
</dbReference>
<dbReference type="Pfam" id="PF07859">
    <property type="entry name" value="Abhydrolase_3"/>
    <property type="match status" value="1"/>
</dbReference>
<dbReference type="PANTHER" id="PTHR48081:SF8">
    <property type="entry name" value="ALPHA_BETA HYDROLASE FOLD-3 DOMAIN-CONTAINING PROTEIN-RELATED"/>
    <property type="match status" value="1"/>
</dbReference>
<accession>A0AA41QE97</accession>
<dbReference type="GO" id="GO:0016787">
    <property type="term" value="F:hydrolase activity"/>
    <property type="evidence" value="ECO:0007669"/>
    <property type="project" value="UniProtKB-KW"/>
</dbReference>
<gene>
    <name evidence="5" type="ORF">L1785_11220</name>
</gene>
<dbReference type="InterPro" id="IPR050300">
    <property type="entry name" value="GDXG_lipolytic_enzyme"/>
</dbReference>
<dbReference type="RefSeq" id="WP_236089352.1">
    <property type="nucleotide sequence ID" value="NZ_JAKGSG010000033.1"/>
</dbReference>
<proteinExistence type="inferred from homology"/>
<evidence type="ECO:0000256" key="2">
    <source>
        <dbReference type="ARBA" id="ARBA00022801"/>
    </source>
</evidence>
<dbReference type="InterPro" id="IPR013094">
    <property type="entry name" value="AB_hydrolase_3"/>
</dbReference>
<sequence>MNERTERAAGVVVRAVGRLPDPVLRVLAGRPHVVDGQRLYPEVQVALRLRRVVRAGEEEDVARARARVAREARLLGDRPQVGRVEDVTVPGTRGPVRARLYQGDPDVPPDGVVVYFHGGGWVLGDLETADPICRAIARHTKLLVLSVDYGLAPEHPFPEGLTDCVDAFRWARGAELWRPGVRLPVAVAGDSSGANLAAVVSNLTRDDDGGGPAFQLLMYPATDLTRAYPSEKLFDGYALAAARLGWYRLRYIPDATLMADPRVSPLLTDDLSGVAPAHVAVAGFDVLRDEGLRYAERLRESGVPVSVQVVTGHVHAWANATAASRHSIEALAEAVRPLVAALRRAADVRGVGDDA</sequence>
<dbReference type="Gene3D" id="3.40.50.1820">
    <property type="entry name" value="alpha/beta hydrolase"/>
    <property type="match status" value="1"/>
</dbReference>
<evidence type="ECO:0000256" key="1">
    <source>
        <dbReference type="ARBA" id="ARBA00010515"/>
    </source>
</evidence>
<evidence type="ECO:0000256" key="3">
    <source>
        <dbReference type="PROSITE-ProRule" id="PRU10038"/>
    </source>
</evidence>
<organism evidence="5 6">
    <name type="scientific">Antribacter soli</name>
    <dbReference type="NCBI Taxonomy" id="2910976"/>
    <lineage>
        <taxon>Bacteria</taxon>
        <taxon>Bacillati</taxon>
        <taxon>Actinomycetota</taxon>
        <taxon>Actinomycetes</taxon>
        <taxon>Micrococcales</taxon>
        <taxon>Promicromonosporaceae</taxon>
        <taxon>Antribacter</taxon>
    </lineage>
</organism>
<dbReference type="PROSITE" id="PS01174">
    <property type="entry name" value="LIPASE_GDXG_SER"/>
    <property type="match status" value="1"/>
</dbReference>
<keyword evidence="6" id="KW-1185">Reference proteome</keyword>
<evidence type="ECO:0000313" key="5">
    <source>
        <dbReference type="EMBL" id="MCF4121552.1"/>
    </source>
</evidence>
<keyword evidence="2 5" id="KW-0378">Hydrolase</keyword>
<comment type="caution">
    <text evidence="5">The sequence shown here is derived from an EMBL/GenBank/DDBJ whole genome shotgun (WGS) entry which is preliminary data.</text>
</comment>
<evidence type="ECO:0000313" key="6">
    <source>
        <dbReference type="Proteomes" id="UP001165405"/>
    </source>
</evidence>
<dbReference type="InterPro" id="IPR002168">
    <property type="entry name" value="Lipase_GDXG_HIS_AS"/>
</dbReference>
<dbReference type="Proteomes" id="UP001165405">
    <property type="component" value="Unassembled WGS sequence"/>
</dbReference>
<dbReference type="InterPro" id="IPR029058">
    <property type="entry name" value="AB_hydrolase_fold"/>
</dbReference>
<dbReference type="SUPFAM" id="SSF53474">
    <property type="entry name" value="alpha/beta-Hydrolases"/>
    <property type="match status" value="1"/>
</dbReference>
<protein>
    <submittedName>
        <fullName evidence="5">Alpha/beta hydrolase</fullName>
    </submittedName>
</protein>
<feature type="domain" description="Alpha/beta hydrolase fold-3" evidence="4">
    <location>
        <begin position="113"/>
        <end position="318"/>
    </location>
</feature>